<dbReference type="Proteomes" id="UP001156102">
    <property type="component" value="Unassembled WGS sequence"/>
</dbReference>
<keyword evidence="3" id="KW-1185">Reference proteome</keyword>
<comment type="caution">
    <text evidence="2">The sequence shown here is derived from an EMBL/GenBank/DDBJ whole genome shotgun (WGS) entry which is preliminary data.</text>
</comment>
<reference evidence="2" key="1">
    <citation type="submission" date="2022-07" db="EMBL/GenBank/DDBJ databases">
        <authorList>
            <person name="Li W.-J."/>
            <person name="Deng Q.-Q."/>
        </authorList>
    </citation>
    <scope>NUCLEOTIDE SEQUENCE</scope>
    <source>
        <strain evidence="2">SYSU M60031</strain>
    </source>
</reference>
<dbReference type="EMBL" id="JANCLT010000012">
    <property type="protein sequence ID" value="MCP8970561.1"/>
    <property type="molecule type" value="Genomic_DNA"/>
</dbReference>
<gene>
    <name evidence="2" type="ORF">NK662_18750</name>
</gene>
<evidence type="ECO:0000256" key="1">
    <source>
        <dbReference type="SAM" id="MobiDB-lite"/>
    </source>
</evidence>
<dbReference type="RefSeq" id="WP_254760477.1">
    <property type="nucleotide sequence ID" value="NZ_JANCLT010000012.1"/>
</dbReference>
<sequence>MQLVQGHRTKAEMAVRAQGESELLTGVHLKEMPEVKKNPVAHKEFARIKKLLKSIGKDDDLYGSMINLHCLLHAECKEIEENKEMFRQTLLDFEEQAAEEDMPFSQKMDLKMKLQKQVLDCDKALKDKRKMLIDISKENIMTIQSALRSVPKTPETKSQSKMASFLQKRGIGNAT</sequence>
<accession>A0AA41XED3</accession>
<evidence type="ECO:0000313" key="3">
    <source>
        <dbReference type="Proteomes" id="UP001156102"/>
    </source>
</evidence>
<name>A0AA41XED3_9BACI</name>
<dbReference type="AlphaFoldDB" id="A0AA41XED3"/>
<organism evidence="2 3">
    <name type="scientific">Ectobacillus ponti</name>
    <dbReference type="NCBI Taxonomy" id="2961894"/>
    <lineage>
        <taxon>Bacteria</taxon>
        <taxon>Bacillati</taxon>
        <taxon>Bacillota</taxon>
        <taxon>Bacilli</taxon>
        <taxon>Bacillales</taxon>
        <taxon>Bacillaceae</taxon>
        <taxon>Ectobacillus</taxon>
    </lineage>
</organism>
<proteinExistence type="predicted"/>
<feature type="region of interest" description="Disordered" evidence="1">
    <location>
        <begin position="150"/>
        <end position="175"/>
    </location>
</feature>
<evidence type="ECO:0000313" key="2">
    <source>
        <dbReference type="EMBL" id="MCP8970561.1"/>
    </source>
</evidence>
<protein>
    <submittedName>
        <fullName evidence="2">Uncharacterized protein</fullName>
    </submittedName>
</protein>